<dbReference type="Proteomes" id="UP000230843">
    <property type="component" value="Unassembled WGS sequence"/>
</dbReference>
<sequence length="123" mass="14089">MITENRAKLFEIAEIAVHHSGGRLSLVFNEEDKSEKFVGDARHFLKLDGTRLGRDIELYGFMGDSIAGWEQTFVMFLEEVLSPLKSVLPESYDKAVEALRTLGESVVYSNHPENILQQWRELF</sequence>
<gene>
    <name evidence="1" type="ORF">CO137_00770</name>
</gene>
<dbReference type="EMBL" id="PFVJ01000018">
    <property type="protein sequence ID" value="PJA90233.1"/>
    <property type="molecule type" value="Genomic_DNA"/>
</dbReference>
<accession>A0A2M7Z7G7</accession>
<reference evidence="2" key="1">
    <citation type="submission" date="2017-09" db="EMBL/GenBank/DDBJ databases">
        <title>Depth-based differentiation of microbial function through sediment-hosted aquifers and enrichment of novel symbionts in the deep terrestrial subsurface.</title>
        <authorList>
            <person name="Probst A.J."/>
            <person name="Ladd B."/>
            <person name="Jarett J.K."/>
            <person name="Geller-Mcgrath D.E."/>
            <person name="Sieber C.M.K."/>
            <person name="Emerson J.B."/>
            <person name="Anantharaman K."/>
            <person name="Thomas B.C."/>
            <person name="Malmstrom R."/>
            <person name="Stieglmeier M."/>
            <person name="Klingl A."/>
            <person name="Woyke T."/>
            <person name="Ryan C.M."/>
            <person name="Banfield J.F."/>
        </authorList>
    </citation>
    <scope>NUCLEOTIDE SEQUENCE [LARGE SCALE GENOMIC DNA]</scope>
</reference>
<evidence type="ECO:0000313" key="1">
    <source>
        <dbReference type="EMBL" id="PJA90233.1"/>
    </source>
</evidence>
<dbReference type="AlphaFoldDB" id="A0A2M7Z7G7"/>
<evidence type="ECO:0000313" key="2">
    <source>
        <dbReference type="Proteomes" id="UP000230843"/>
    </source>
</evidence>
<protein>
    <submittedName>
        <fullName evidence="1">Uncharacterized protein</fullName>
    </submittedName>
</protein>
<comment type="caution">
    <text evidence="1">The sequence shown here is derived from an EMBL/GenBank/DDBJ whole genome shotgun (WGS) entry which is preliminary data.</text>
</comment>
<proteinExistence type="predicted"/>
<name>A0A2M7Z7G7_9BACT</name>
<organism evidence="1 2">
    <name type="scientific">Candidatus Magasanikbacteria bacterium CG_4_9_14_3_um_filter_32_9</name>
    <dbReference type="NCBI Taxonomy" id="1974644"/>
    <lineage>
        <taxon>Bacteria</taxon>
        <taxon>Candidatus Magasanikiibacteriota</taxon>
    </lineage>
</organism>